<dbReference type="Proteomes" id="UP000789702">
    <property type="component" value="Unassembled WGS sequence"/>
</dbReference>
<organism evidence="1 2">
    <name type="scientific">Dentiscutata heterogama</name>
    <dbReference type="NCBI Taxonomy" id="1316150"/>
    <lineage>
        <taxon>Eukaryota</taxon>
        <taxon>Fungi</taxon>
        <taxon>Fungi incertae sedis</taxon>
        <taxon>Mucoromycota</taxon>
        <taxon>Glomeromycotina</taxon>
        <taxon>Glomeromycetes</taxon>
        <taxon>Diversisporales</taxon>
        <taxon>Gigasporaceae</taxon>
        <taxon>Dentiscutata</taxon>
    </lineage>
</organism>
<dbReference type="EMBL" id="CAJVPU010004428">
    <property type="protein sequence ID" value="CAG8532886.1"/>
    <property type="molecule type" value="Genomic_DNA"/>
</dbReference>
<sequence>LGNIPTNLRNKAKAKALVGIIPTFEGTMEERKTPEFRQLIRSTFHKCINILIEPLRLQYRSGISLKVNSYNLKCNMILASIIGDWPENCKSCLTYNGTSCAHPCHTCLVKKDELNAIKIPASHKITRMEDQMRQVIAVGQGQNYSIHKETNSFWNHL</sequence>
<proteinExistence type="predicted"/>
<name>A0ACA9LKB4_9GLOM</name>
<keyword evidence="2" id="KW-1185">Reference proteome</keyword>
<gene>
    <name evidence="1" type="ORF">DHETER_LOCUS4447</name>
</gene>
<evidence type="ECO:0000313" key="1">
    <source>
        <dbReference type="EMBL" id="CAG8532886.1"/>
    </source>
</evidence>
<comment type="caution">
    <text evidence="1">The sequence shown here is derived from an EMBL/GenBank/DDBJ whole genome shotgun (WGS) entry which is preliminary data.</text>
</comment>
<evidence type="ECO:0000313" key="2">
    <source>
        <dbReference type="Proteomes" id="UP000789702"/>
    </source>
</evidence>
<feature type="non-terminal residue" evidence="1">
    <location>
        <position position="1"/>
    </location>
</feature>
<accession>A0ACA9LKB4</accession>
<reference evidence="1" key="1">
    <citation type="submission" date="2021-06" db="EMBL/GenBank/DDBJ databases">
        <authorList>
            <person name="Kallberg Y."/>
            <person name="Tangrot J."/>
            <person name="Rosling A."/>
        </authorList>
    </citation>
    <scope>NUCLEOTIDE SEQUENCE</scope>
    <source>
        <strain evidence="1">IL203A</strain>
    </source>
</reference>
<protein>
    <submittedName>
        <fullName evidence="1">32_t:CDS:1</fullName>
    </submittedName>
</protein>